<name>A0A1V9QLG1_9LACO</name>
<reference evidence="1 2" key="1">
    <citation type="submission" date="2017-03" db="EMBL/GenBank/DDBJ databases">
        <title>Phylogenomics and comparative genomics of Lactobacillus salivarius, a mammalian gut commensal.</title>
        <authorList>
            <person name="Harris H.M."/>
        </authorList>
    </citation>
    <scope>NUCLEOTIDE SEQUENCE [LARGE SCALE GENOMIC DNA]</scope>
    <source>
        <strain evidence="1 2">LMG 14477</strain>
    </source>
</reference>
<sequence length="62" mass="7404">MTLGELIELKKKIEVYKSILFEDEVKILSQEERFEFWLPKLDAAQEKLSKFILENEGKNIIF</sequence>
<dbReference type="Proteomes" id="UP000192638">
    <property type="component" value="Unassembled WGS sequence"/>
</dbReference>
<dbReference type="RefSeq" id="WP_081530988.1">
    <property type="nucleotide sequence ID" value="NZ_NBEB01000109.1"/>
</dbReference>
<evidence type="ECO:0000313" key="2">
    <source>
        <dbReference type="Proteomes" id="UP000192638"/>
    </source>
</evidence>
<protein>
    <submittedName>
        <fullName evidence="1">Uncharacterized protein</fullName>
    </submittedName>
</protein>
<comment type="caution">
    <text evidence="1">The sequence shown here is derived from an EMBL/GenBank/DDBJ whole genome shotgun (WGS) entry which is preliminary data.</text>
</comment>
<accession>A0A1V9QLG1</accession>
<organism evidence="1 2">
    <name type="scientific">Ligilactobacillus salivarius</name>
    <dbReference type="NCBI Taxonomy" id="1624"/>
    <lineage>
        <taxon>Bacteria</taxon>
        <taxon>Bacillati</taxon>
        <taxon>Bacillota</taxon>
        <taxon>Bacilli</taxon>
        <taxon>Lactobacillales</taxon>
        <taxon>Lactobacillaceae</taxon>
        <taxon>Ligilactobacillus</taxon>
    </lineage>
</organism>
<dbReference type="AlphaFoldDB" id="A0A1V9QLG1"/>
<proteinExistence type="predicted"/>
<gene>
    <name evidence="1" type="ORF">B6U60_09850</name>
</gene>
<evidence type="ECO:0000313" key="1">
    <source>
        <dbReference type="EMBL" id="OQQ81619.1"/>
    </source>
</evidence>
<dbReference type="EMBL" id="NBEB01000109">
    <property type="protein sequence ID" value="OQQ81619.1"/>
    <property type="molecule type" value="Genomic_DNA"/>
</dbReference>